<organism evidence="4 5">
    <name type="scientific">Shewanella psychropiezotolerans</name>
    <dbReference type="NCBI Taxonomy" id="2593655"/>
    <lineage>
        <taxon>Bacteria</taxon>
        <taxon>Pseudomonadati</taxon>
        <taxon>Pseudomonadota</taxon>
        <taxon>Gammaproteobacteria</taxon>
        <taxon>Alteromonadales</taxon>
        <taxon>Shewanellaceae</taxon>
        <taxon>Shewanella</taxon>
    </lineage>
</organism>
<name>A0ABX5X393_9GAMM</name>
<dbReference type="PANTHER" id="PTHR21666:SF289">
    <property type="entry name" value="L-ALA--D-GLU ENDOPEPTIDASE"/>
    <property type="match status" value="1"/>
</dbReference>
<dbReference type="Gene3D" id="2.70.70.10">
    <property type="entry name" value="Glucose Permease (Domain IIA)"/>
    <property type="match status" value="1"/>
</dbReference>
<keyword evidence="2" id="KW-0812">Transmembrane</keyword>
<evidence type="ECO:0000259" key="3">
    <source>
        <dbReference type="Pfam" id="PF01551"/>
    </source>
</evidence>
<gene>
    <name evidence="4" type="ORF">FM037_15770</name>
</gene>
<evidence type="ECO:0000313" key="5">
    <source>
        <dbReference type="Proteomes" id="UP000315947"/>
    </source>
</evidence>
<proteinExistence type="predicted"/>
<dbReference type="Proteomes" id="UP000315947">
    <property type="component" value="Chromosome"/>
</dbReference>
<dbReference type="PANTHER" id="PTHR21666">
    <property type="entry name" value="PEPTIDASE-RELATED"/>
    <property type="match status" value="1"/>
</dbReference>
<dbReference type="CDD" id="cd12797">
    <property type="entry name" value="M23_peptidase"/>
    <property type="match status" value="1"/>
</dbReference>
<evidence type="ECO:0000256" key="1">
    <source>
        <dbReference type="ARBA" id="ARBA00022729"/>
    </source>
</evidence>
<keyword evidence="5" id="KW-1185">Reference proteome</keyword>
<reference evidence="4 5" key="1">
    <citation type="submission" date="2019-07" db="EMBL/GenBank/DDBJ databases">
        <title>Shewanella sp. YLB-06 whole genomic sequence.</title>
        <authorList>
            <person name="Yu L."/>
        </authorList>
    </citation>
    <scope>NUCLEOTIDE SEQUENCE [LARGE SCALE GENOMIC DNA]</scope>
    <source>
        <strain evidence="4 5">YLB-06</strain>
    </source>
</reference>
<keyword evidence="2" id="KW-1133">Transmembrane helix</keyword>
<dbReference type="EMBL" id="CP041614">
    <property type="protein sequence ID" value="QDO84403.1"/>
    <property type="molecule type" value="Genomic_DNA"/>
</dbReference>
<protein>
    <submittedName>
        <fullName evidence="4">M23 family metallopeptidase</fullName>
    </submittedName>
</protein>
<dbReference type="RefSeq" id="WP_144046762.1">
    <property type="nucleotide sequence ID" value="NZ_CP041614.1"/>
</dbReference>
<evidence type="ECO:0000313" key="4">
    <source>
        <dbReference type="EMBL" id="QDO84403.1"/>
    </source>
</evidence>
<dbReference type="Pfam" id="PF01551">
    <property type="entry name" value="Peptidase_M23"/>
    <property type="match status" value="1"/>
</dbReference>
<feature type="transmembrane region" description="Helical" evidence="2">
    <location>
        <begin position="28"/>
        <end position="49"/>
    </location>
</feature>
<evidence type="ECO:0000256" key="2">
    <source>
        <dbReference type="SAM" id="Phobius"/>
    </source>
</evidence>
<keyword evidence="2" id="KW-0472">Membrane</keyword>
<keyword evidence="1" id="KW-0732">Signal</keyword>
<dbReference type="InterPro" id="IPR050570">
    <property type="entry name" value="Cell_wall_metabolism_enzyme"/>
</dbReference>
<dbReference type="InterPro" id="IPR016047">
    <property type="entry name" value="M23ase_b-sheet_dom"/>
</dbReference>
<sequence>MKNLVTVSFSTINGSRHFRLDKRSQRGIRWAFLCFIFVSIFILMALVYLSETAIDAKMKQASLQIQSIELSEDLDVLMKLKEQLEQDLTMRESHLLQVSNRLGDLEHMLGVTIKDEPGLQSRLDTAAITSAVRIALLQELPNGAPVKNARISSNFGTRTHPITGKKRSHNGIDYAVNTGSPVHATADGVVEVVRPSNTGSGNFLRLQHSFGISSSYSHLQKFNVSAGAFIKKGDLIAYSGNTGLSSGPHLHYEVRFVGRPKNPRNFVEWDLENFDSLFEKQKGIRWDYLVKTVEQRVSSQLQLSSQKAAISPAS</sequence>
<dbReference type="InterPro" id="IPR011055">
    <property type="entry name" value="Dup_hybrid_motif"/>
</dbReference>
<dbReference type="SUPFAM" id="SSF51261">
    <property type="entry name" value="Duplicated hybrid motif"/>
    <property type="match status" value="1"/>
</dbReference>
<feature type="domain" description="M23ase beta-sheet core" evidence="3">
    <location>
        <begin position="168"/>
        <end position="263"/>
    </location>
</feature>
<accession>A0ABX5X393</accession>